<dbReference type="GO" id="GO:0030136">
    <property type="term" value="C:clathrin-coated vesicle"/>
    <property type="evidence" value="ECO:0007669"/>
    <property type="project" value="TreeGrafter"/>
</dbReference>
<evidence type="ECO:0008006" key="11">
    <source>
        <dbReference type="Google" id="ProtNLM"/>
    </source>
</evidence>
<evidence type="ECO:0000256" key="2">
    <source>
        <dbReference type="ARBA" id="ARBA00010135"/>
    </source>
</evidence>
<dbReference type="GO" id="GO:0080025">
    <property type="term" value="F:phosphatidylinositol-3,5-bisphosphate binding"/>
    <property type="evidence" value="ECO:0007669"/>
    <property type="project" value="TreeGrafter"/>
</dbReference>
<feature type="coiled-coil region" evidence="5">
    <location>
        <begin position="556"/>
        <end position="609"/>
    </location>
</feature>
<dbReference type="InterPro" id="IPR008942">
    <property type="entry name" value="ENTH_VHS"/>
</dbReference>
<dbReference type="Gene3D" id="1.20.1410.10">
    <property type="entry name" value="I/LWEQ domain"/>
    <property type="match status" value="1"/>
</dbReference>
<keyword evidence="3" id="KW-0963">Cytoplasm</keyword>
<dbReference type="PANTHER" id="PTHR10407:SF15">
    <property type="entry name" value="HUNTINGTIN INTERACTING PROTEIN 1"/>
    <property type="match status" value="1"/>
</dbReference>
<accession>E4XNU9</accession>
<organism evidence="9">
    <name type="scientific">Oikopleura dioica</name>
    <name type="common">Tunicate</name>
    <dbReference type="NCBI Taxonomy" id="34765"/>
    <lineage>
        <taxon>Eukaryota</taxon>
        <taxon>Metazoa</taxon>
        <taxon>Chordata</taxon>
        <taxon>Tunicata</taxon>
        <taxon>Appendicularia</taxon>
        <taxon>Copelata</taxon>
        <taxon>Oikopleuridae</taxon>
        <taxon>Oikopleura</taxon>
    </lineage>
</organism>
<comment type="subcellular location">
    <subcellularLocation>
        <location evidence="1">Cytoplasm</location>
    </subcellularLocation>
</comment>
<evidence type="ECO:0000256" key="6">
    <source>
        <dbReference type="SAM" id="MobiDB-lite"/>
    </source>
</evidence>
<dbReference type="Pfam" id="PF01608">
    <property type="entry name" value="I_LWEQ"/>
    <property type="match status" value="1"/>
</dbReference>
<name>E4XNU9_OIKDI</name>
<evidence type="ECO:0000256" key="3">
    <source>
        <dbReference type="ARBA" id="ARBA00022490"/>
    </source>
</evidence>
<dbReference type="AlphaFoldDB" id="E4XNU9"/>
<gene>
    <name evidence="9" type="ORF">GSOID_T00016703001</name>
</gene>
<evidence type="ECO:0000313" key="9">
    <source>
        <dbReference type="EMBL" id="CBY11537.1"/>
    </source>
</evidence>
<dbReference type="GO" id="GO:0043325">
    <property type="term" value="F:phosphatidylinositol-3,4-bisphosphate binding"/>
    <property type="evidence" value="ECO:0007669"/>
    <property type="project" value="TreeGrafter"/>
</dbReference>
<dbReference type="Pfam" id="PF07651">
    <property type="entry name" value="ANTH"/>
    <property type="match status" value="1"/>
</dbReference>
<proteinExistence type="inferred from homology"/>
<dbReference type="OrthoDB" id="8178130at2759"/>
<feature type="region of interest" description="Disordered" evidence="6">
    <location>
        <begin position="874"/>
        <end position="902"/>
    </location>
</feature>
<sequence length="902" mass="101786">MSIRHTVSSVLNRGRTPIGELQPNREEIIHRMYTTLQKSCSKTDEPPKEKHVRNAIVQTHEAKSSTLFWQLAAKLPLAVNAHSCWKFSYLLHKLLREGHHSIFKQSRAYHPKLDELSRYWSHIQGYGPLILSYMKLLMLKIEFHNKYEFLPGSLTPPSNIVPKVGTEPDAQFCFVLDTLDYLENLMETQKAIFRTMDRSKNSTSSASGHNRLCACIPIIADSEQLYSFCVKFLSLLHSQLPSEPLAGFRTRFLQIYNDLKTFYEQCVTILYIRQLIQVPILPSSAPDFHSNIPEVNNEHQTLRRANQIEERPPSPEPSTTESLIDIDENHGISQIQKDQFQVYAQLEQSQEETSRLQSELENTKREQTIEVTKLLEYISQLEREKVESETSKLSLQTNQATLNSLKTENDELSKKKVTVENAFQQLKMKHMKLVQMHAEHLRSTASIKGELECKIPFFSRCARAKTIYLAHETNKKRINSHLNGMFEFLRLQIMKEIQSEKSVLGTRSAKDRGKEYALKLESIEQQPETAFYNLTYVCLSAIQICSEASNIDGNMLDSTQELLLNVEEVLENSKDNPKALELDKVKASLQSVMENLRKLNEDTVNEEQLGTALVAELDVAAKLVEESAARIAALLQDARERMTGTELAVHEAILDSCTNLMDFIKQLIITSNKLQKEIVESGRGAGSAEDFYCRNSRFRWTDGLLSASKAVGLRAQTLTDLADLCVKGQGNFDELIVASREITASTAQLMAASRVKATRGENLTKLEVLSKQVNKAAGQVVGASQSGKTSTEKSSTENVDFSKLSYTQAKRVEMDTQVKILDLEYQLERERAKIREIRKSAYNEANPANPVATKINAAPQKAQENNLRELASVLNSAPSPPSLIDLDLSSPKPVAAPRKSLI</sequence>
<feature type="coiled-coil region" evidence="5">
    <location>
        <begin position="343"/>
        <end position="429"/>
    </location>
</feature>
<dbReference type="GO" id="GO:0007015">
    <property type="term" value="P:actin filament organization"/>
    <property type="evidence" value="ECO:0007669"/>
    <property type="project" value="TreeGrafter"/>
</dbReference>
<keyword evidence="5" id="KW-0175">Coiled coil</keyword>
<evidence type="ECO:0000259" key="8">
    <source>
        <dbReference type="PROSITE" id="PS50945"/>
    </source>
</evidence>
<dbReference type="PROSITE" id="PS50945">
    <property type="entry name" value="I_LWEQ"/>
    <property type="match status" value="1"/>
</dbReference>
<dbReference type="GO" id="GO:0032051">
    <property type="term" value="F:clathrin light chain binding"/>
    <property type="evidence" value="ECO:0007669"/>
    <property type="project" value="TreeGrafter"/>
</dbReference>
<dbReference type="InParanoid" id="E4XNU9"/>
<evidence type="ECO:0000259" key="7">
    <source>
        <dbReference type="PROSITE" id="PS50942"/>
    </source>
</evidence>
<dbReference type="GO" id="GO:0035615">
    <property type="term" value="F:clathrin adaptor activity"/>
    <property type="evidence" value="ECO:0007669"/>
    <property type="project" value="TreeGrafter"/>
</dbReference>
<dbReference type="Gene3D" id="1.25.40.90">
    <property type="match status" value="1"/>
</dbReference>
<dbReference type="InterPro" id="IPR013809">
    <property type="entry name" value="ENTH"/>
</dbReference>
<comment type="similarity">
    <text evidence="2">Belongs to the SLA2 family.</text>
</comment>
<dbReference type="GO" id="GO:0051015">
    <property type="term" value="F:actin filament binding"/>
    <property type="evidence" value="ECO:0007669"/>
    <property type="project" value="TreeGrafter"/>
</dbReference>
<keyword evidence="10" id="KW-1185">Reference proteome</keyword>
<dbReference type="GO" id="GO:0048268">
    <property type="term" value="P:clathrin coat assembly"/>
    <property type="evidence" value="ECO:0007669"/>
    <property type="project" value="TreeGrafter"/>
</dbReference>
<dbReference type="InterPro" id="IPR002558">
    <property type="entry name" value="ILWEQ_dom"/>
</dbReference>
<evidence type="ECO:0000256" key="4">
    <source>
        <dbReference type="ARBA" id="ARBA00023203"/>
    </source>
</evidence>
<dbReference type="SUPFAM" id="SSF48464">
    <property type="entry name" value="ENTH/VHS domain"/>
    <property type="match status" value="1"/>
</dbReference>
<evidence type="ECO:0000256" key="1">
    <source>
        <dbReference type="ARBA" id="ARBA00004496"/>
    </source>
</evidence>
<dbReference type="InterPro" id="IPR035964">
    <property type="entry name" value="I/LWEQ_dom_sf"/>
</dbReference>
<dbReference type="GO" id="GO:0030864">
    <property type="term" value="C:cortical actin cytoskeleton"/>
    <property type="evidence" value="ECO:0007669"/>
    <property type="project" value="TreeGrafter"/>
</dbReference>
<dbReference type="CDD" id="cd17006">
    <property type="entry name" value="ANTH_N_HIP1_like"/>
    <property type="match status" value="1"/>
</dbReference>
<dbReference type="GO" id="GO:0006897">
    <property type="term" value="P:endocytosis"/>
    <property type="evidence" value="ECO:0007669"/>
    <property type="project" value="InterPro"/>
</dbReference>
<keyword evidence="4" id="KW-0009">Actin-binding</keyword>
<feature type="compositionally biased region" description="Low complexity" evidence="6">
    <location>
        <begin position="882"/>
        <end position="893"/>
    </location>
</feature>
<dbReference type="FunCoup" id="E4XNU9">
    <property type="interactions" value="40"/>
</dbReference>
<dbReference type="InterPro" id="IPR011417">
    <property type="entry name" value="ANTH_dom"/>
</dbReference>
<evidence type="ECO:0000313" key="10">
    <source>
        <dbReference type="Proteomes" id="UP000001307"/>
    </source>
</evidence>
<feature type="domain" description="I/LWEQ" evidence="8">
    <location>
        <begin position="601"/>
        <end position="845"/>
    </location>
</feature>
<dbReference type="SUPFAM" id="SSF109885">
    <property type="entry name" value="I/LWEQ domain"/>
    <property type="match status" value="1"/>
</dbReference>
<protein>
    <recommendedName>
        <fullName evidence="11">I/LWEQ domain-containing protein</fullName>
    </recommendedName>
</protein>
<feature type="region of interest" description="Disordered" evidence="6">
    <location>
        <begin position="779"/>
        <end position="799"/>
    </location>
</feature>
<dbReference type="InterPro" id="IPR030224">
    <property type="entry name" value="Sla2_fam"/>
</dbReference>
<dbReference type="Proteomes" id="UP000001307">
    <property type="component" value="Unassembled WGS sequence"/>
</dbReference>
<dbReference type="SMART" id="SM00307">
    <property type="entry name" value="ILWEQ"/>
    <property type="match status" value="1"/>
</dbReference>
<dbReference type="SMART" id="SM00273">
    <property type="entry name" value="ENTH"/>
    <property type="match status" value="1"/>
</dbReference>
<dbReference type="PANTHER" id="PTHR10407">
    <property type="entry name" value="HUNTINGTIN INTERACTING PROTEIN 1"/>
    <property type="match status" value="1"/>
</dbReference>
<reference evidence="9" key="1">
    <citation type="journal article" date="2010" name="Science">
        <title>Plasticity of animal genome architecture unmasked by rapid evolution of a pelagic tunicate.</title>
        <authorList>
            <person name="Denoeud F."/>
            <person name="Henriet S."/>
            <person name="Mungpakdee S."/>
            <person name="Aury J.M."/>
            <person name="Da Silva C."/>
            <person name="Brinkmann H."/>
            <person name="Mikhaleva J."/>
            <person name="Olsen L.C."/>
            <person name="Jubin C."/>
            <person name="Canestro C."/>
            <person name="Bouquet J.M."/>
            <person name="Danks G."/>
            <person name="Poulain J."/>
            <person name="Campsteijn C."/>
            <person name="Adamski M."/>
            <person name="Cross I."/>
            <person name="Yadetie F."/>
            <person name="Muffato M."/>
            <person name="Louis A."/>
            <person name="Butcher S."/>
            <person name="Tsagkogeorga G."/>
            <person name="Konrad A."/>
            <person name="Singh S."/>
            <person name="Jensen M.F."/>
            <person name="Cong E.H."/>
            <person name="Eikeseth-Otteraa H."/>
            <person name="Noel B."/>
            <person name="Anthouard V."/>
            <person name="Porcel B.M."/>
            <person name="Kachouri-Lafond R."/>
            <person name="Nishino A."/>
            <person name="Ugolini M."/>
            <person name="Chourrout P."/>
            <person name="Nishida H."/>
            <person name="Aasland R."/>
            <person name="Huzurbazar S."/>
            <person name="Westhof E."/>
            <person name="Delsuc F."/>
            <person name="Lehrach H."/>
            <person name="Reinhardt R."/>
            <person name="Weissenbach J."/>
            <person name="Roy S.W."/>
            <person name="Artiguenave F."/>
            <person name="Postlethwait J.H."/>
            <person name="Manak J.R."/>
            <person name="Thompson E.M."/>
            <person name="Jaillon O."/>
            <person name="Du Pasquier L."/>
            <person name="Boudinot P."/>
            <person name="Liberles D.A."/>
            <person name="Volff J.N."/>
            <person name="Philippe H."/>
            <person name="Lenhard B."/>
            <person name="Roest Crollius H."/>
            <person name="Wincker P."/>
            <person name="Chourrout D."/>
        </authorList>
    </citation>
    <scope>NUCLEOTIDE SEQUENCE [LARGE SCALE GENOMIC DNA]</scope>
</reference>
<dbReference type="PROSITE" id="PS50942">
    <property type="entry name" value="ENTH"/>
    <property type="match status" value="1"/>
</dbReference>
<dbReference type="EMBL" id="FN653086">
    <property type="protein sequence ID" value="CBY11537.1"/>
    <property type="molecule type" value="Genomic_DNA"/>
</dbReference>
<feature type="domain" description="ENTH" evidence="7">
    <location>
        <begin position="24"/>
        <end position="151"/>
    </location>
</feature>
<evidence type="ECO:0000256" key="5">
    <source>
        <dbReference type="SAM" id="Coils"/>
    </source>
</evidence>